<keyword evidence="1" id="KW-0472">Membrane</keyword>
<accession>A0A9X0U5Y1</accession>
<organism evidence="2 3">
    <name type="scientific">Tunturiibacter gelidiferens</name>
    <dbReference type="NCBI Taxonomy" id="3069689"/>
    <lineage>
        <taxon>Bacteria</taxon>
        <taxon>Pseudomonadati</taxon>
        <taxon>Acidobacteriota</taxon>
        <taxon>Terriglobia</taxon>
        <taxon>Terriglobales</taxon>
        <taxon>Acidobacteriaceae</taxon>
        <taxon>Tunturiibacter</taxon>
    </lineage>
</organism>
<dbReference type="AlphaFoldDB" id="A0A9X0U5Y1"/>
<evidence type="ECO:0000256" key="1">
    <source>
        <dbReference type="SAM" id="Phobius"/>
    </source>
</evidence>
<reference evidence="2 3" key="1">
    <citation type="submission" date="2020-08" db="EMBL/GenBank/DDBJ databases">
        <title>Genomic Encyclopedia of Type Strains, Phase IV (KMG-V): Genome sequencing to study the core and pangenomes of soil and plant-associated prokaryotes.</title>
        <authorList>
            <person name="Whitman W."/>
        </authorList>
    </citation>
    <scope>NUCLEOTIDE SEQUENCE [LARGE SCALE GENOMIC DNA]</scope>
    <source>
        <strain evidence="2 3">X5P2</strain>
    </source>
</reference>
<gene>
    <name evidence="2" type="ORF">HDF14_004636</name>
</gene>
<keyword evidence="3" id="KW-1185">Reference proteome</keyword>
<comment type="caution">
    <text evidence="2">The sequence shown here is derived from an EMBL/GenBank/DDBJ whole genome shotgun (WGS) entry which is preliminary data.</text>
</comment>
<dbReference type="Proteomes" id="UP000535182">
    <property type="component" value="Unassembled WGS sequence"/>
</dbReference>
<feature type="transmembrane region" description="Helical" evidence="1">
    <location>
        <begin position="6"/>
        <end position="23"/>
    </location>
</feature>
<evidence type="ECO:0000313" key="3">
    <source>
        <dbReference type="Proteomes" id="UP000535182"/>
    </source>
</evidence>
<sequence length="47" mass="5116">MTVVVFAMLFVVLALGTVVVLMHRAHKHAVRHSSLEVATEMQGGNLD</sequence>
<name>A0A9X0U5Y1_9BACT</name>
<protein>
    <submittedName>
        <fullName evidence="2">Uncharacterized protein</fullName>
    </submittedName>
</protein>
<dbReference type="EMBL" id="JACHEB010000012">
    <property type="protein sequence ID" value="MBB5330999.1"/>
    <property type="molecule type" value="Genomic_DNA"/>
</dbReference>
<evidence type="ECO:0000313" key="2">
    <source>
        <dbReference type="EMBL" id="MBB5330999.1"/>
    </source>
</evidence>
<keyword evidence="1" id="KW-0812">Transmembrane</keyword>
<keyword evidence="1" id="KW-1133">Transmembrane helix</keyword>
<proteinExistence type="predicted"/>